<evidence type="ECO:0000313" key="1">
    <source>
        <dbReference type="EMBL" id="CAF4056079.1"/>
    </source>
</evidence>
<dbReference type="PANTHER" id="PTHR46785:SF1">
    <property type="entry name" value="VON WILLEBRAND FACTOR A DOMAIN-CONTAINING PROTEIN 3B"/>
    <property type="match status" value="1"/>
</dbReference>
<reference evidence="1" key="1">
    <citation type="submission" date="2021-02" db="EMBL/GenBank/DDBJ databases">
        <authorList>
            <person name="Nowell W R."/>
        </authorList>
    </citation>
    <scope>NUCLEOTIDE SEQUENCE</scope>
</reference>
<evidence type="ECO:0000313" key="2">
    <source>
        <dbReference type="Proteomes" id="UP000663844"/>
    </source>
</evidence>
<comment type="caution">
    <text evidence="1">The sequence shown here is derived from an EMBL/GenBank/DDBJ whole genome shotgun (WGS) entry which is preliminary data.</text>
</comment>
<dbReference type="PANTHER" id="PTHR46785">
    <property type="entry name" value="VON WILLEBRAND FACTOR A DOMAIN-CONTAINING PROTEIN 3B"/>
    <property type="match status" value="1"/>
</dbReference>
<gene>
    <name evidence="1" type="ORF">OXD698_LOCUS32834</name>
</gene>
<name>A0A819SGH1_9BILA</name>
<dbReference type="EMBL" id="CAJOAZ010004371">
    <property type="protein sequence ID" value="CAF4056079.1"/>
    <property type="molecule type" value="Genomic_DNA"/>
</dbReference>
<accession>A0A819SGH1</accession>
<sequence length="223" mass="25654">MTTLKNKRASFSSSSGAVLAVPYSLTQGETKNFDLTSSSQDATTITIDDPAYLKNQLKSAEWLQRYGLKAQKLTFDQILQQIGYKRLESYVPSIGKTVGAKYTGNQYHEIQHDNGDHYILTCRPEKLREFKTHVQRLLLLLRKRLAFITNGSRRVFGILGEPSICFVCDCKTTDHRKFNQFQSTLASLLREQVSKIKRFNIIWVSNDKEQFKEQPIDVSINFY</sequence>
<protein>
    <submittedName>
        <fullName evidence="1">Uncharacterized protein</fullName>
    </submittedName>
</protein>
<proteinExistence type="predicted"/>
<dbReference type="AlphaFoldDB" id="A0A819SGH1"/>
<dbReference type="Proteomes" id="UP000663844">
    <property type="component" value="Unassembled WGS sequence"/>
</dbReference>
<organism evidence="1 2">
    <name type="scientific">Adineta steineri</name>
    <dbReference type="NCBI Taxonomy" id="433720"/>
    <lineage>
        <taxon>Eukaryota</taxon>
        <taxon>Metazoa</taxon>
        <taxon>Spiralia</taxon>
        <taxon>Gnathifera</taxon>
        <taxon>Rotifera</taxon>
        <taxon>Eurotatoria</taxon>
        <taxon>Bdelloidea</taxon>
        <taxon>Adinetida</taxon>
        <taxon>Adinetidae</taxon>
        <taxon>Adineta</taxon>
    </lineage>
</organism>